<proteinExistence type="predicted"/>
<gene>
    <name evidence="2" type="ORF">KP509_02G040900</name>
</gene>
<evidence type="ECO:0000313" key="2">
    <source>
        <dbReference type="EMBL" id="KAH7443582.1"/>
    </source>
</evidence>
<reference evidence="2" key="1">
    <citation type="submission" date="2021-08" db="EMBL/GenBank/DDBJ databases">
        <title>WGS assembly of Ceratopteris richardii.</title>
        <authorList>
            <person name="Marchant D.B."/>
            <person name="Chen G."/>
            <person name="Jenkins J."/>
            <person name="Shu S."/>
            <person name="Leebens-Mack J."/>
            <person name="Grimwood J."/>
            <person name="Schmutz J."/>
            <person name="Soltis P."/>
            <person name="Soltis D."/>
            <person name="Chen Z.-H."/>
        </authorList>
    </citation>
    <scope>NUCLEOTIDE SEQUENCE</scope>
    <source>
        <strain evidence="2">Whitten #5841</strain>
        <tissue evidence="2">Leaf</tissue>
    </source>
</reference>
<keyword evidence="1" id="KW-0472">Membrane</keyword>
<protein>
    <submittedName>
        <fullName evidence="2">Uncharacterized protein</fullName>
    </submittedName>
</protein>
<accession>A0A8T2V871</accession>
<feature type="transmembrane region" description="Helical" evidence="1">
    <location>
        <begin position="52"/>
        <end position="73"/>
    </location>
</feature>
<name>A0A8T2V871_CERRI</name>
<dbReference type="OrthoDB" id="1933309at2759"/>
<sequence length="147" mass="17032">MSDQEYHEFLESISKTELVMTEFVVVKRLWSCLQFVSVTNSVVIFNEGLCHYFMSLCSMVVLLCLLRGLFFFADQDKMLDEGHILEDIYAIKKIVGYKGEDHTPYLEQIAALYLFLGMEPYPWNVEMDDLERAQAEVELLKTVVGVK</sequence>
<keyword evidence="1" id="KW-1133">Transmembrane helix</keyword>
<dbReference type="Proteomes" id="UP000825935">
    <property type="component" value="Chromosome 2"/>
</dbReference>
<evidence type="ECO:0000313" key="3">
    <source>
        <dbReference type="Proteomes" id="UP000825935"/>
    </source>
</evidence>
<dbReference type="EMBL" id="CM035407">
    <property type="protein sequence ID" value="KAH7443582.1"/>
    <property type="molecule type" value="Genomic_DNA"/>
</dbReference>
<dbReference type="AlphaFoldDB" id="A0A8T2V871"/>
<dbReference type="PANTHER" id="PTHR37198">
    <property type="entry name" value="NUCLEOLIN"/>
    <property type="match status" value="1"/>
</dbReference>
<comment type="caution">
    <text evidence="2">The sequence shown here is derived from an EMBL/GenBank/DDBJ whole genome shotgun (WGS) entry which is preliminary data.</text>
</comment>
<dbReference type="PANTHER" id="PTHR37198:SF1">
    <property type="entry name" value="NUCLEOLIN"/>
    <property type="match status" value="1"/>
</dbReference>
<evidence type="ECO:0000256" key="1">
    <source>
        <dbReference type="SAM" id="Phobius"/>
    </source>
</evidence>
<keyword evidence="3" id="KW-1185">Reference proteome</keyword>
<keyword evidence="1" id="KW-0812">Transmembrane</keyword>
<organism evidence="2 3">
    <name type="scientific">Ceratopteris richardii</name>
    <name type="common">Triangle waterfern</name>
    <dbReference type="NCBI Taxonomy" id="49495"/>
    <lineage>
        <taxon>Eukaryota</taxon>
        <taxon>Viridiplantae</taxon>
        <taxon>Streptophyta</taxon>
        <taxon>Embryophyta</taxon>
        <taxon>Tracheophyta</taxon>
        <taxon>Polypodiopsida</taxon>
        <taxon>Polypodiidae</taxon>
        <taxon>Polypodiales</taxon>
        <taxon>Pteridineae</taxon>
        <taxon>Pteridaceae</taxon>
        <taxon>Parkerioideae</taxon>
        <taxon>Ceratopteris</taxon>
    </lineage>
</organism>